<protein>
    <submittedName>
        <fullName evidence="1">Uncharacterized protein</fullName>
    </submittedName>
</protein>
<dbReference type="RefSeq" id="WP_198968558.1">
    <property type="nucleotide sequence ID" value="NZ_BAAAUT010000071.1"/>
</dbReference>
<name>A0ABP6NYN5_9ACTN</name>
<reference evidence="2" key="1">
    <citation type="journal article" date="2019" name="Int. J. Syst. Evol. Microbiol.">
        <title>The Global Catalogue of Microorganisms (GCM) 10K type strain sequencing project: providing services to taxonomists for standard genome sequencing and annotation.</title>
        <authorList>
            <consortium name="The Broad Institute Genomics Platform"/>
            <consortium name="The Broad Institute Genome Sequencing Center for Infectious Disease"/>
            <person name="Wu L."/>
            <person name="Ma J."/>
        </authorList>
    </citation>
    <scope>NUCLEOTIDE SEQUENCE [LARGE SCALE GENOMIC DNA]</scope>
    <source>
        <strain evidence="2">JCM 9373</strain>
    </source>
</reference>
<sequence>MNIENQVEKIVSSFKTFLNNSRQDVKTIKVSENVEFSSEELEEIFNEIVMEISNGNLAIYERNILNGYFTEFLIKTNKALFVFHLFFEKTAGKYKLYLIEMSKFFNEKI</sequence>
<dbReference type="EMBL" id="BAAAUT010000071">
    <property type="protein sequence ID" value="GAA3161730.1"/>
    <property type="molecule type" value="Genomic_DNA"/>
</dbReference>
<dbReference type="Proteomes" id="UP001500320">
    <property type="component" value="Unassembled WGS sequence"/>
</dbReference>
<proteinExistence type="predicted"/>
<evidence type="ECO:0000313" key="1">
    <source>
        <dbReference type="EMBL" id="GAA3161730.1"/>
    </source>
</evidence>
<gene>
    <name evidence="1" type="ORF">GCM10010466_60910</name>
</gene>
<accession>A0ABP6NYN5</accession>
<evidence type="ECO:0000313" key="2">
    <source>
        <dbReference type="Proteomes" id="UP001500320"/>
    </source>
</evidence>
<comment type="caution">
    <text evidence="1">The sequence shown here is derived from an EMBL/GenBank/DDBJ whole genome shotgun (WGS) entry which is preliminary data.</text>
</comment>
<keyword evidence="2" id="KW-1185">Reference proteome</keyword>
<organism evidence="1 2">
    <name type="scientific">Planomonospora alba</name>
    <dbReference type="NCBI Taxonomy" id="161354"/>
    <lineage>
        <taxon>Bacteria</taxon>
        <taxon>Bacillati</taxon>
        <taxon>Actinomycetota</taxon>
        <taxon>Actinomycetes</taxon>
        <taxon>Streptosporangiales</taxon>
        <taxon>Streptosporangiaceae</taxon>
        <taxon>Planomonospora</taxon>
    </lineage>
</organism>